<proteinExistence type="predicted"/>
<keyword evidence="2" id="KW-0472">Membrane</keyword>
<dbReference type="Proteomes" id="UP000756346">
    <property type="component" value="Unassembled WGS sequence"/>
</dbReference>
<feature type="compositionally biased region" description="Polar residues" evidence="1">
    <location>
        <begin position="107"/>
        <end position="131"/>
    </location>
</feature>
<feature type="transmembrane region" description="Helical" evidence="2">
    <location>
        <begin position="79"/>
        <end position="98"/>
    </location>
</feature>
<feature type="compositionally biased region" description="Basic and acidic residues" evidence="1">
    <location>
        <begin position="200"/>
        <end position="209"/>
    </location>
</feature>
<feature type="region of interest" description="Disordered" evidence="1">
    <location>
        <begin position="188"/>
        <end position="209"/>
    </location>
</feature>
<dbReference type="RefSeq" id="XP_046011329.1">
    <property type="nucleotide sequence ID" value="XM_046154177.1"/>
</dbReference>
<evidence type="ECO:0000313" key="4">
    <source>
        <dbReference type="Proteomes" id="UP000756346"/>
    </source>
</evidence>
<evidence type="ECO:0000256" key="2">
    <source>
        <dbReference type="SAM" id="Phobius"/>
    </source>
</evidence>
<dbReference type="AlphaFoldDB" id="A0A9P8Y3K4"/>
<dbReference type="EMBL" id="JAGTJQ010000006">
    <property type="protein sequence ID" value="KAH7029041.1"/>
    <property type="molecule type" value="Genomic_DNA"/>
</dbReference>
<keyword evidence="2" id="KW-1133">Transmembrane helix</keyword>
<gene>
    <name evidence="3" type="ORF">B0I36DRAFT_324934</name>
</gene>
<comment type="caution">
    <text evidence="3">The sequence shown here is derived from an EMBL/GenBank/DDBJ whole genome shotgun (WGS) entry which is preliminary data.</text>
</comment>
<accession>A0A9P8Y3K4</accession>
<evidence type="ECO:0000313" key="3">
    <source>
        <dbReference type="EMBL" id="KAH7029041.1"/>
    </source>
</evidence>
<feature type="region of interest" description="Disordered" evidence="1">
    <location>
        <begin position="106"/>
        <end position="149"/>
    </location>
</feature>
<reference evidence="3" key="1">
    <citation type="journal article" date="2021" name="Nat. Commun.">
        <title>Genetic determinants of endophytism in the Arabidopsis root mycobiome.</title>
        <authorList>
            <person name="Mesny F."/>
            <person name="Miyauchi S."/>
            <person name="Thiergart T."/>
            <person name="Pickel B."/>
            <person name="Atanasova L."/>
            <person name="Karlsson M."/>
            <person name="Huettel B."/>
            <person name="Barry K.W."/>
            <person name="Haridas S."/>
            <person name="Chen C."/>
            <person name="Bauer D."/>
            <person name="Andreopoulos W."/>
            <person name="Pangilinan J."/>
            <person name="LaButti K."/>
            <person name="Riley R."/>
            <person name="Lipzen A."/>
            <person name="Clum A."/>
            <person name="Drula E."/>
            <person name="Henrissat B."/>
            <person name="Kohler A."/>
            <person name="Grigoriev I.V."/>
            <person name="Martin F.M."/>
            <person name="Hacquard S."/>
        </authorList>
    </citation>
    <scope>NUCLEOTIDE SEQUENCE</scope>
    <source>
        <strain evidence="3">MPI-CAGE-CH-0230</strain>
    </source>
</reference>
<sequence>MTVQRGLRACPQRARAAWATWEGASMNHEERVLFCTSVLDFAAASRATRELCLASNVITAGASTELCIHFSRSVEQLGFLWSTILTFLAMATVHASLVTRHVRSADRPTSNLQKPSNIVTIHTNPGKSTRPQTHKGKKSPTPQFAASSHVVRPTHVRWPVDWSVWHGPGVQLAKAGEESQQEEVQGAAKGVQEGQGRHTCRTDAGELAL</sequence>
<keyword evidence="2" id="KW-0812">Transmembrane</keyword>
<protein>
    <submittedName>
        <fullName evidence="3">Uncharacterized protein</fullName>
    </submittedName>
</protein>
<organism evidence="3 4">
    <name type="scientific">Microdochium trichocladiopsis</name>
    <dbReference type="NCBI Taxonomy" id="1682393"/>
    <lineage>
        <taxon>Eukaryota</taxon>
        <taxon>Fungi</taxon>
        <taxon>Dikarya</taxon>
        <taxon>Ascomycota</taxon>
        <taxon>Pezizomycotina</taxon>
        <taxon>Sordariomycetes</taxon>
        <taxon>Xylariomycetidae</taxon>
        <taxon>Xylariales</taxon>
        <taxon>Microdochiaceae</taxon>
        <taxon>Microdochium</taxon>
    </lineage>
</organism>
<keyword evidence="4" id="KW-1185">Reference proteome</keyword>
<dbReference type="GeneID" id="70183723"/>
<evidence type="ECO:0000256" key="1">
    <source>
        <dbReference type="SAM" id="MobiDB-lite"/>
    </source>
</evidence>
<name>A0A9P8Y3K4_9PEZI</name>